<dbReference type="InterPro" id="IPR043153">
    <property type="entry name" value="DENN_C"/>
</dbReference>
<feature type="domain" description="UDENN" evidence="5">
    <location>
        <begin position="6"/>
        <end position="435"/>
    </location>
</feature>
<proteinExistence type="inferred from homology"/>
<dbReference type="InterPro" id="IPR022096">
    <property type="entry name" value="SBF1/SBF2"/>
</dbReference>
<dbReference type="GO" id="GO:0016020">
    <property type="term" value="C:membrane"/>
    <property type="evidence" value="ECO:0007669"/>
    <property type="project" value="TreeGrafter"/>
</dbReference>
<feature type="compositionally biased region" description="Acidic residues" evidence="3">
    <location>
        <begin position="101"/>
        <end position="114"/>
    </location>
</feature>
<dbReference type="GO" id="GO:0005737">
    <property type="term" value="C:cytoplasm"/>
    <property type="evidence" value="ECO:0007669"/>
    <property type="project" value="TreeGrafter"/>
</dbReference>
<dbReference type="InterPro" id="IPR037516">
    <property type="entry name" value="Tripartite_DENN"/>
</dbReference>
<dbReference type="InterPro" id="IPR001849">
    <property type="entry name" value="PH_domain"/>
</dbReference>
<dbReference type="InterPro" id="IPR029021">
    <property type="entry name" value="Prot-tyrosine_phosphatase-like"/>
</dbReference>
<dbReference type="PROSITE" id="PS50003">
    <property type="entry name" value="PH_DOMAIN"/>
    <property type="match status" value="1"/>
</dbReference>
<accession>A0AAJ7WZJ2</accession>
<feature type="region of interest" description="Disordered" evidence="3">
    <location>
        <begin position="1202"/>
        <end position="1224"/>
    </location>
</feature>
<gene>
    <name evidence="8" type="primary">LOC116945525</name>
</gene>
<dbReference type="CDD" id="cd01235">
    <property type="entry name" value="PH_Sbf1_hMTMR5"/>
    <property type="match status" value="1"/>
</dbReference>
<dbReference type="RefSeq" id="XP_032815780.1">
    <property type="nucleotide sequence ID" value="XM_032959889.1"/>
</dbReference>
<dbReference type="InterPro" id="IPR005113">
    <property type="entry name" value="uDENN_dom"/>
</dbReference>
<dbReference type="Gene3D" id="2.30.29.30">
    <property type="entry name" value="Pleckstrin-homology domain (PH domain)/Phosphotyrosine-binding domain (PTB)"/>
    <property type="match status" value="1"/>
</dbReference>
<dbReference type="Pfam" id="PF00169">
    <property type="entry name" value="PH"/>
    <property type="match status" value="1"/>
</dbReference>
<sequence length="1888" mass="207016">MARLADYFVVVEYDEAGSKGCGDGRGKILQRFPAKEWEDAPFPQGLELFCQPSGWKTSTERVPPSFFVVVLTDINSERHYCACLTFQEPFLEPSVGKTSDDSDGEEEEQEEVDDTGLVKPAQVFAPKSLVLVSRRDCTEIFRNCLGLLYTAHTDSLRVPLETLVGNLLSCVVPTAGGAQKLFSLGAGDRQVIQAPLNDTLPITGSSVAILFRQLGIRHVLNLFCAAVTEHKVLFHSSSYQRLSDACRAMLALMFPLKYSYPYIPILPAQLLEVLSTPTPFIIGVHSMFINHLPDLLDVIVVELDGGTVAVPECVHLPLLPEPLLQQTLTALSMVLNPDLGVADNAFPPSCIACSPLDRLDKELRAIFLRLFGRLLQGYRSCLQLVRVQPTPVLRFHKSAFLGQRGLVEDDFLSRLLEGMSFATFISDRGPPYRPCDIFDELVAFEVDRMRAEEGDRRKTLKHVMELAHQLYSNENPNPHLSHHKVPRPTDGAHLRLHQQPFPPLAADALERAVADASSRQRSATPASARVERRAVVPAGPPAASALDRSGVCAVLNSARRLEVIKNCITYIFENNLLEAKKALPAALRALKGRLARQAFAQELGSYAQQPRTVLDHQQFDYVVRMVNCALQDCSCMDEYGVAAALLPITSIFCRKLSPGVVQFAYTCVQEHPVWTNTQFWEAAFYNDVQRDIRALYLPQPDNEDRSALDVAAERLRSWRPAGAERRREEEAAEEGVVFSQAVQYAHRMACLLVPLDTSRGRGLLRASGACDGESGSNSVPTNSVGGSVGESFDMESGFEEADGADVAGTVTRFVMRFADKVCTECGVTNEHVRALGAMLPGIVALHLESLEAVHRESKRLPPIQKPKIVRPLLLPGEELLMEGLRAVLLPDGRDGAAGGRLLGAPPLLPAEGAVFLTTYRVMFRGAPSDPLVGEYPVVRSFPVSSLTKEKRVSVHSQLHQDVHEGLQLQSATFQLLKLGFDVEVSSETVEGFRRHLGRLRFPPSALATFALSHSAGSAQSLALKPKEKHNQSIVSISKNIVRNAKAGMRTIGLQIPTKKKLGMQPGHCLPVMQEDDTLSISEDGEPPEGSPTLRPERATLERRSERSCCLDYQRLGLGTLSNSLNRAGTEPFRITAANRLYHLCHSYPGLLIVPQVASDAALQRVSRCYRQGRLPVVCWRHPRARSVLLRSGGLQQKGVVGGLFRNPSPHGSGNGGLGPASSESSASLEQEKYLLAIMATMPGAAAEIWGRGVTVRGSQANHDAAKWGSLRVSRRFTSTSSTTSGSNQTLNQTPADSAATTTTTPPPGTPRLDTRGKASGGRNPHQLPLSIHKAALYVVGDKAQLKGWRKEGLVAMETIPVDMADLSAMRSSFRKLLHACCPSSAPTDGGSSAFLTALEQSEWLPQLQRLLQLSGLVVELLEGGSSVIVGLEDGWDTTTQVVSLVQLLSDPFYRTLDGFRLLIEKEWLAFGHRFGQRSNMGAGGQSANFTPVFLQFLDCVHQVQYQFPTEFEFNDYYLRFLAYHHVSNRFRTFLLDSDYERIEQGVLYEEKGARSCGQSLWEYVDSLHRRAPLFYSFLYSPGEDSEVLRLCCSTAALHLWGYYTGEALREGPPYDPELLPEAGHGADEWAPDGAAGGGGPGCGTAVAQSGRRTLWWGYDAVARTQPDGITAMLQEIQRLETALGRTGERWKETWDRARAKVPHTSPKGSLVPSGAPYSRPSLGSMGASLKALDAPFGDPAGPEDGDSVASWAPTSSGMDEPQPPLTPDVDYYSGFPISDSEQRSYEGVLYKRGALLKGWKARWFVLDKTKHQLRYYDTADDQHCRGEIDLGDVESVTPATATLGAPKNMEDKAFFDVRTTKRVYNFCAQDAASAQQWSDHIQGCLSDA</sequence>
<dbReference type="SMART" id="SM00800">
    <property type="entry name" value="uDENN"/>
    <property type="match status" value="1"/>
</dbReference>
<feature type="region of interest" description="Disordered" evidence="3">
    <location>
        <begin position="1078"/>
        <end position="1100"/>
    </location>
</feature>
<evidence type="ECO:0000256" key="3">
    <source>
        <dbReference type="SAM" id="MobiDB-lite"/>
    </source>
</evidence>
<dbReference type="PANTHER" id="PTHR10807">
    <property type="entry name" value="MYOTUBULARIN-RELATED"/>
    <property type="match status" value="1"/>
</dbReference>
<dbReference type="Pfam" id="PF02141">
    <property type="entry name" value="DENN"/>
    <property type="match status" value="1"/>
</dbReference>
<dbReference type="SMART" id="SM00233">
    <property type="entry name" value="PH"/>
    <property type="match status" value="1"/>
</dbReference>
<dbReference type="SMART" id="SM00801">
    <property type="entry name" value="dDENN"/>
    <property type="match status" value="1"/>
</dbReference>
<reference evidence="8" key="1">
    <citation type="submission" date="2025-08" db="UniProtKB">
        <authorList>
            <consortium name="RefSeq"/>
        </authorList>
    </citation>
    <scope>IDENTIFICATION</scope>
    <source>
        <tissue evidence="8">Sperm</tissue>
    </source>
</reference>
<dbReference type="InterPro" id="IPR010569">
    <property type="entry name" value="Myotubularin-like_Pase_dom"/>
</dbReference>
<feature type="domain" description="PH" evidence="4">
    <location>
        <begin position="1782"/>
        <end position="1886"/>
    </location>
</feature>
<feature type="region of interest" description="Disordered" evidence="3">
    <location>
        <begin position="1278"/>
        <end position="1326"/>
    </location>
</feature>
<dbReference type="Gene3D" id="3.30.450.200">
    <property type="match status" value="1"/>
</dbReference>
<evidence type="ECO:0000256" key="2">
    <source>
        <dbReference type="ARBA" id="ARBA00022658"/>
    </source>
</evidence>
<dbReference type="SUPFAM" id="SSF50729">
    <property type="entry name" value="PH domain-like"/>
    <property type="match status" value="2"/>
</dbReference>
<dbReference type="InterPro" id="IPR001194">
    <property type="entry name" value="cDENN_dom"/>
</dbReference>
<feature type="compositionally biased region" description="Low complexity" evidence="3">
    <location>
        <begin position="1278"/>
        <end position="1303"/>
    </location>
</feature>
<evidence type="ECO:0000256" key="1">
    <source>
        <dbReference type="ARBA" id="ARBA00007471"/>
    </source>
</evidence>
<dbReference type="SUPFAM" id="SSF52799">
    <property type="entry name" value="(Phosphotyrosine protein) phosphatases II"/>
    <property type="match status" value="1"/>
</dbReference>
<dbReference type="InterPro" id="IPR011993">
    <property type="entry name" value="PH-like_dom_sf"/>
</dbReference>
<dbReference type="SMART" id="SM00568">
    <property type="entry name" value="GRAM"/>
    <property type="match status" value="1"/>
</dbReference>
<evidence type="ECO:0000259" key="5">
    <source>
        <dbReference type="PROSITE" id="PS50211"/>
    </source>
</evidence>
<name>A0AAJ7WZJ2_PETMA</name>
<evidence type="ECO:0000313" key="8">
    <source>
        <dbReference type="RefSeq" id="XP_032815780.1"/>
    </source>
</evidence>
<dbReference type="InterPro" id="IPR004182">
    <property type="entry name" value="GRAM"/>
</dbReference>
<keyword evidence="2" id="KW-0344">Guanine-nucleotide releasing factor</keyword>
<feature type="region of interest" description="Disordered" evidence="3">
    <location>
        <begin position="94"/>
        <end position="114"/>
    </location>
</feature>
<feature type="region of interest" description="Disordered" evidence="3">
    <location>
        <begin position="1698"/>
        <end position="1763"/>
    </location>
</feature>
<dbReference type="Pfam" id="PF02893">
    <property type="entry name" value="GRAM"/>
    <property type="match status" value="1"/>
</dbReference>
<feature type="domain" description="Myotubularin phosphatase" evidence="6">
    <location>
        <begin position="1102"/>
        <end position="1604"/>
    </location>
</feature>
<keyword evidence="7" id="KW-1185">Reference proteome</keyword>
<dbReference type="Proteomes" id="UP001318040">
    <property type="component" value="Chromosome 24"/>
</dbReference>
<protein>
    <submittedName>
        <fullName evidence="8">Myotubularin-related protein 5-like</fullName>
    </submittedName>
</protein>
<organism evidence="7 8">
    <name type="scientific">Petromyzon marinus</name>
    <name type="common">Sea lamprey</name>
    <dbReference type="NCBI Taxonomy" id="7757"/>
    <lineage>
        <taxon>Eukaryota</taxon>
        <taxon>Metazoa</taxon>
        <taxon>Chordata</taxon>
        <taxon>Craniata</taxon>
        <taxon>Vertebrata</taxon>
        <taxon>Cyclostomata</taxon>
        <taxon>Hyperoartia</taxon>
        <taxon>Petromyzontiformes</taxon>
        <taxon>Petromyzontidae</taxon>
        <taxon>Petromyzon</taxon>
    </lineage>
</organism>
<evidence type="ECO:0000313" key="7">
    <source>
        <dbReference type="Proteomes" id="UP001318040"/>
    </source>
</evidence>
<dbReference type="InterPro" id="IPR030564">
    <property type="entry name" value="Myotubularin"/>
</dbReference>
<dbReference type="Pfam" id="PF03456">
    <property type="entry name" value="uDENN"/>
    <property type="match status" value="1"/>
</dbReference>
<dbReference type="PROSITE" id="PS50211">
    <property type="entry name" value="DENN"/>
    <property type="match status" value="1"/>
</dbReference>
<dbReference type="KEGG" id="pmrn:116945525"/>
<dbReference type="Gene3D" id="3.40.50.11500">
    <property type="match status" value="1"/>
</dbReference>
<dbReference type="Pfam" id="PF06602">
    <property type="entry name" value="Myotub-related"/>
    <property type="match status" value="1"/>
</dbReference>
<dbReference type="Pfam" id="PF12335">
    <property type="entry name" value="SBF2"/>
    <property type="match status" value="1"/>
</dbReference>
<dbReference type="PANTHER" id="PTHR10807:SF109">
    <property type="entry name" value="SET DOMAIN BINDING FACTOR, ISOFORM A"/>
    <property type="match status" value="1"/>
</dbReference>
<comment type="similarity">
    <text evidence="1">Belongs to the protein-tyrosine phosphatase family. Non-receptor class myotubularin subfamily.</text>
</comment>
<dbReference type="GO" id="GO:0005085">
    <property type="term" value="F:guanyl-nucleotide exchange factor activity"/>
    <property type="evidence" value="ECO:0007669"/>
    <property type="project" value="UniProtKB-KW"/>
</dbReference>
<evidence type="ECO:0000259" key="6">
    <source>
        <dbReference type="PROSITE" id="PS51339"/>
    </source>
</evidence>
<dbReference type="FunFam" id="3.30.450.200:FF:000004">
    <property type="entry name" value="SET binding factor 2"/>
    <property type="match status" value="1"/>
</dbReference>
<evidence type="ECO:0000259" key="4">
    <source>
        <dbReference type="PROSITE" id="PS50003"/>
    </source>
</evidence>
<dbReference type="InterPro" id="IPR005112">
    <property type="entry name" value="dDENN_dom"/>
</dbReference>
<dbReference type="FunFam" id="3.40.50.11500:FF:000006">
    <property type="entry name" value="SET binding factor 2"/>
    <property type="match status" value="1"/>
</dbReference>
<dbReference type="PROSITE" id="PS51339">
    <property type="entry name" value="PPASE_MYOTUBULARIN"/>
    <property type="match status" value="1"/>
</dbReference>
<dbReference type="SMART" id="SM00799">
    <property type="entry name" value="DENN"/>
    <property type="match status" value="1"/>
</dbReference>